<accession>A0ABV2HHY0</accession>
<dbReference type="EMBL" id="JBEPLI010000014">
    <property type="protein sequence ID" value="MET3590159.1"/>
    <property type="molecule type" value="Genomic_DNA"/>
</dbReference>
<feature type="domain" description="HTH cro/C1-type" evidence="1">
    <location>
        <begin position="17"/>
        <end position="71"/>
    </location>
</feature>
<reference evidence="2 3" key="1">
    <citation type="submission" date="2024-06" db="EMBL/GenBank/DDBJ databases">
        <title>Genomic Encyclopedia of Type Strains, Phase IV (KMG-IV): sequencing the most valuable type-strain genomes for metagenomic binning, comparative biology and taxonomic classification.</title>
        <authorList>
            <person name="Goeker M."/>
        </authorList>
    </citation>
    <scope>NUCLEOTIDE SEQUENCE [LARGE SCALE GENOMIC DNA]</scope>
    <source>
        <strain evidence="2 3">DSM 23649</strain>
    </source>
</reference>
<dbReference type="Pfam" id="PF01381">
    <property type="entry name" value="HTH_3"/>
    <property type="match status" value="1"/>
</dbReference>
<keyword evidence="3" id="KW-1185">Reference proteome</keyword>
<gene>
    <name evidence="2" type="ORF">ABID23_001259</name>
</gene>
<dbReference type="InterPro" id="IPR010982">
    <property type="entry name" value="Lambda_DNA-bd_dom_sf"/>
</dbReference>
<name>A0ABV2HHY0_9HYPH</name>
<sequence>MQTKSPHFNDISVSKKIRFKRNTMGLSQKQLGSHLGVTFQQIQKYENGVNRMSAGRLQEIASILNTPIAFFYANISTKEDTSDHHDDRISTKAEYLLLKSFRELKPVKQKAILQLISDESVP</sequence>
<dbReference type="CDD" id="cd00093">
    <property type="entry name" value="HTH_XRE"/>
    <property type="match status" value="1"/>
</dbReference>
<evidence type="ECO:0000313" key="2">
    <source>
        <dbReference type="EMBL" id="MET3590159.1"/>
    </source>
</evidence>
<evidence type="ECO:0000259" key="1">
    <source>
        <dbReference type="PROSITE" id="PS50943"/>
    </source>
</evidence>
<dbReference type="Gene3D" id="1.10.260.40">
    <property type="entry name" value="lambda repressor-like DNA-binding domains"/>
    <property type="match status" value="1"/>
</dbReference>
<protein>
    <submittedName>
        <fullName evidence="2">Transcriptional regulator with XRE-family HTH domain</fullName>
    </submittedName>
</protein>
<dbReference type="PROSITE" id="PS50943">
    <property type="entry name" value="HTH_CROC1"/>
    <property type="match status" value="1"/>
</dbReference>
<dbReference type="InterPro" id="IPR001387">
    <property type="entry name" value="Cro/C1-type_HTH"/>
</dbReference>
<dbReference type="Proteomes" id="UP001549086">
    <property type="component" value="Unassembled WGS sequence"/>
</dbReference>
<organism evidence="2 3">
    <name type="scientific">Bartonella silvatica</name>
    <dbReference type="NCBI Taxonomy" id="357760"/>
    <lineage>
        <taxon>Bacteria</taxon>
        <taxon>Pseudomonadati</taxon>
        <taxon>Pseudomonadota</taxon>
        <taxon>Alphaproteobacteria</taxon>
        <taxon>Hyphomicrobiales</taxon>
        <taxon>Bartonellaceae</taxon>
        <taxon>Bartonella</taxon>
    </lineage>
</organism>
<proteinExistence type="predicted"/>
<dbReference type="SUPFAM" id="SSF47413">
    <property type="entry name" value="lambda repressor-like DNA-binding domains"/>
    <property type="match status" value="1"/>
</dbReference>
<dbReference type="RefSeq" id="WP_354190296.1">
    <property type="nucleotide sequence ID" value="NZ_JBEPLI010000014.1"/>
</dbReference>
<comment type="caution">
    <text evidence="2">The sequence shown here is derived from an EMBL/GenBank/DDBJ whole genome shotgun (WGS) entry which is preliminary data.</text>
</comment>
<dbReference type="SMART" id="SM00530">
    <property type="entry name" value="HTH_XRE"/>
    <property type="match status" value="1"/>
</dbReference>
<evidence type="ECO:0000313" key="3">
    <source>
        <dbReference type="Proteomes" id="UP001549086"/>
    </source>
</evidence>